<dbReference type="InterPro" id="IPR034444">
    <property type="entry name" value="Nuo17.8"/>
</dbReference>
<dbReference type="Proteomes" id="UP000054988">
    <property type="component" value="Unassembled WGS sequence"/>
</dbReference>
<dbReference type="PANTHER" id="PTHR42100">
    <property type="entry name" value="OXIDOREDUCTASE 178 KDA SUBUNIT, PUTATIVE (AFU_ORTHOLOGUE AFUA_8G04320)-RELATED"/>
    <property type="match status" value="1"/>
</dbReference>
<evidence type="ECO:0000313" key="3">
    <source>
        <dbReference type="Proteomes" id="UP000054988"/>
    </source>
</evidence>
<sequence length="162" mass="17949">MLARAVLLARSRAQSSPATSAISRRNASSHSNDDHHHTEEHDETVYTKEGFTSPAWRNGLLVTALALAAYQYAPEPTEDAYLTRWLQMYTTSSGKWLDMNARHTAQSKDSADTTELFNAGAQPPVHRLRFPQLLDQASPFLNGVGMNVDMSSVKVKKEGEFA</sequence>
<organism evidence="2 3">
    <name type="scientific">Moniliophthora roreri</name>
    <name type="common">Frosty pod rot fungus</name>
    <name type="synonym">Monilia roreri</name>
    <dbReference type="NCBI Taxonomy" id="221103"/>
    <lineage>
        <taxon>Eukaryota</taxon>
        <taxon>Fungi</taxon>
        <taxon>Dikarya</taxon>
        <taxon>Basidiomycota</taxon>
        <taxon>Agaricomycotina</taxon>
        <taxon>Agaricomycetes</taxon>
        <taxon>Agaricomycetidae</taxon>
        <taxon>Agaricales</taxon>
        <taxon>Marasmiineae</taxon>
        <taxon>Marasmiaceae</taxon>
        <taxon>Moniliophthora</taxon>
    </lineage>
</organism>
<dbReference type="AlphaFoldDB" id="A0A0W0GDU1"/>
<dbReference type="PANTHER" id="PTHR42100:SF1">
    <property type="entry name" value="OXIDOREDUCTASE 178 KDA SUBUNIT, PUTATIVE (AFU_ORTHOLOGUE AFUA_8G04320)-RELATED"/>
    <property type="match status" value="1"/>
</dbReference>
<proteinExistence type="predicted"/>
<evidence type="ECO:0000256" key="1">
    <source>
        <dbReference type="SAM" id="MobiDB-lite"/>
    </source>
</evidence>
<feature type="compositionally biased region" description="Polar residues" evidence="1">
    <location>
        <begin position="17"/>
        <end position="26"/>
    </location>
</feature>
<evidence type="ECO:0000313" key="2">
    <source>
        <dbReference type="EMBL" id="KTB46732.1"/>
    </source>
</evidence>
<feature type="region of interest" description="Disordered" evidence="1">
    <location>
        <begin position="15"/>
        <end position="46"/>
    </location>
</feature>
<protein>
    <submittedName>
        <fullName evidence="2">Uncharacterized protein</fullName>
    </submittedName>
</protein>
<name>A0A0W0GDU1_MONRR</name>
<feature type="compositionally biased region" description="Basic and acidic residues" evidence="1">
    <location>
        <begin position="31"/>
        <end position="46"/>
    </location>
</feature>
<comment type="caution">
    <text evidence="2">The sequence shown here is derived from an EMBL/GenBank/DDBJ whole genome shotgun (WGS) entry which is preliminary data.</text>
</comment>
<gene>
    <name evidence="2" type="ORF">WG66_663</name>
</gene>
<dbReference type="EMBL" id="LATX01000267">
    <property type="protein sequence ID" value="KTB46732.1"/>
    <property type="molecule type" value="Genomic_DNA"/>
</dbReference>
<reference evidence="2 3" key="1">
    <citation type="submission" date="2015-12" db="EMBL/GenBank/DDBJ databases">
        <title>Draft genome sequence of Moniliophthora roreri, the causal agent of frosty pod rot of cacao.</title>
        <authorList>
            <person name="Aime M.C."/>
            <person name="Diaz-Valderrama J.R."/>
            <person name="Kijpornyongpan T."/>
            <person name="Phillips-Mora W."/>
        </authorList>
    </citation>
    <scope>NUCLEOTIDE SEQUENCE [LARGE SCALE GENOMIC DNA]</scope>
    <source>
        <strain evidence="2 3">MCA 2952</strain>
    </source>
</reference>
<accession>A0A0W0GDU1</accession>
<dbReference type="GO" id="GO:0005739">
    <property type="term" value="C:mitochondrion"/>
    <property type="evidence" value="ECO:0007669"/>
    <property type="project" value="InterPro"/>
</dbReference>